<evidence type="ECO:0000256" key="1">
    <source>
        <dbReference type="ARBA" id="ARBA00007754"/>
    </source>
</evidence>
<feature type="active site" description="Proton donor" evidence="4">
    <location>
        <position position="173"/>
    </location>
</feature>
<dbReference type="Gene3D" id="3.20.20.80">
    <property type="entry name" value="Glycosidases"/>
    <property type="match status" value="1"/>
</dbReference>
<comment type="similarity">
    <text evidence="1 4">Belongs to the glycosyl hydrolase 26 family.</text>
</comment>
<keyword evidence="3 4" id="KW-0326">Glycosidase</keyword>
<feature type="active site" description="Nucleophile" evidence="4">
    <location>
        <position position="263"/>
    </location>
</feature>
<dbReference type="SUPFAM" id="SSF51445">
    <property type="entry name" value="(Trans)glycosidases"/>
    <property type="match status" value="1"/>
</dbReference>
<dbReference type="GO" id="GO:0045493">
    <property type="term" value="P:xylan catabolic process"/>
    <property type="evidence" value="ECO:0007669"/>
    <property type="project" value="UniProtKB-KW"/>
</dbReference>
<keyword evidence="6" id="KW-0858">Xylan degradation</keyword>
<dbReference type="GO" id="GO:0006080">
    <property type="term" value="P:substituted mannan metabolic process"/>
    <property type="evidence" value="ECO:0007669"/>
    <property type="project" value="InterPro"/>
</dbReference>
<evidence type="ECO:0000256" key="3">
    <source>
        <dbReference type="ARBA" id="ARBA00023295"/>
    </source>
</evidence>
<evidence type="ECO:0000313" key="6">
    <source>
        <dbReference type="EMBL" id="NAS11461.1"/>
    </source>
</evidence>
<comment type="caution">
    <text evidence="6">The sequence shown here is derived from an EMBL/GenBank/DDBJ whole genome shotgun (WGS) entry which is preliminary data.</text>
</comment>
<dbReference type="AlphaFoldDB" id="A0A6L9EA71"/>
<protein>
    <submittedName>
        <fullName evidence="6">Endo-1,3-beta-xylanase</fullName>
    </submittedName>
</protein>
<evidence type="ECO:0000256" key="2">
    <source>
        <dbReference type="ARBA" id="ARBA00022801"/>
    </source>
</evidence>
<proteinExistence type="inferred from homology"/>
<feature type="domain" description="GH26" evidence="5">
    <location>
        <begin position="33"/>
        <end position="332"/>
    </location>
</feature>
<keyword evidence="2 4" id="KW-0378">Hydrolase</keyword>
<evidence type="ECO:0000256" key="4">
    <source>
        <dbReference type="PROSITE-ProRule" id="PRU01100"/>
    </source>
</evidence>
<organism evidence="6 7">
    <name type="scientific">Poritiphilus flavus</name>
    <dbReference type="NCBI Taxonomy" id="2697053"/>
    <lineage>
        <taxon>Bacteria</taxon>
        <taxon>Pseudomonadati</taxon>
        <taxon>Bacteroidota</taxon>
        <taxon>Flavobacteriia</taxon>
        <taxon>Flavobacteriales</taxon>
        <taxon>Flavobacteriaceae</taxon>
        <taxon>Poritiphilus</taxon>
    </lineage>
</organism>
<keyword evidence="6" id="KW-0624">Polysaccharide degradation</keyword>
<name>A0A6L9EA71_9FLAO</name>
<accession>A0A6L9EA71</accession>
<keyword evidence="7" id="KW-1185">Reference proteome</keyword>
<dbReference type="InterPro" id="IPR022790">
    <property type="entry name" value="GH26_dom"/>
</dbReference>
<dbReference type="PANTHER" id="PTHR40079">
    <property type="entry name" value="MANNAN ENDO-1,4-BETA-MANNOSIDASE E-RELATED"/>
    <property type="match status" value="1"/>
</dbReference>
<keyword evidence="6" id="KW-0119">Carbohydrate metabolism</keyword>
<evidence type="ECO:0000259" key="5">
    <source>
        <dbReference type="PROSITE" id="PS51764"/>
    </source>
</evidence>
<dbReference type="PROSITE" id="PS51764">
    <property type="entry name" value="GH26"/>
    <property type="match status" value="1"/>
</dbReference>
<dbReference type="RefSeq" id="WP_161434486.1">
    <property type="nucleotide sequence ID" value="NZ_WXYO01000002.1"/>
</dbReference>
<sequence length="380" mass="43891">MKKPALIFFGLVLLLCCVDKREESRSELHTEIENPQRSLAKFEPKKGVLLFVGQELEAVGGLEKYDDGYLDHFAKPAGWTTYTNINPGANSFGRTQKGLDGLFETHDWGDNDYNATLQHNDPDYSNMAMAIGLQFVDHEEKVADGTHDVFIDRLGDFLLSLGRRPVFLRIAYEFDGDPWNHYDRETTIKAYKRIVDKLRDKGVENTAYVWQSTGFISGQEHLEGWYPGDDYVDWCGVSFFNRWKEIEMFEFARKKGKPVFIAEATPTISDYGGKLYGLTKETQLSNPEQAEEAWQKWFLPLFDAIEENADVVKAVHYINCHWDSHPMWVNNPTFKGIDARLHLSESISSRWIERTSKAPFILSSKDLYDRLYNNNQNQRK</sequence>
<dbReference type="Pfam" id="PF02156">
    <property type="entry name" value="Glyco_hydro_26"/>
    <property type="match status" value="1"/>
</dbReference>
<dbReference type="GO" id="GO:0016985">
    <property type="term" value="F:mannan endo-1,4-beta-mannosidase activity"/>
    <property type="evidence" value="ECO:0007669"/>
    <property type="project" value="InterPro"/>
</dbReference>
<dbReference type="EMBL" id="WXYO01000002">
    <property type="protein sequence ID" value="NAS11461.1"/>
    <property type="molecule type" value="Genomic_DNA"/>
</dbReference>
<dbReference type="PANTHER" id="PTHR40079:SF4">
    <property type="entry name" value="GH26 DOMAIN-CONTAINING PROTEIN-RELATED"/>
    <property type="match status" value="1"/>
</dbReference>
<dbReference type="InterPro" id="IPR000805">
    <property type="entry name" value="Glyco_hydro_26"/>
</dbReference>
<evidence type="ECO:0000313" key="7">
    <source>
        <dbReference type="Proteomes" id="UP000475249"/>
    </source>
</evidence>
<reference evidence="6 7" key="1">
    <citation type="submission" date="2020-01" db="EMBL/GenBank/DDBJ databases">
        <title>Bacteria diversity of Porities sp.</title>
        <authorList>
            <person name="Wang G."/>
        </authorList>
    </citation>
    <scope>NUCLEOTIDE SEQUENCE [LARGE SCALE GENOMIC DNA]</scope>
    <source>
        <strain evidence="6 7">R33</strain>
    </source>
</reference>
<gene>
    <name evidence="6" type="ORF">GTQ38_05580</name>
</gene>
<dbReference type="InterPro" id="IPR017853">
    <property type="entry name" value="GH"/>
</dbReference>
<dbReference type="Proteomes" id="UP000475249">
    <property type="component" value="Unassembled WGS sequence"/>
</dbReference>